<feature type="domain" description="Metallo-beta-lactamase" evidence="1">
    <location>
        <begin position="21"/>
        <end position="210"/>
    </location>
</feature>
<evidence type="ECO:0000313" key="3">
    <source>
        <dbReference type="Proteomes" id="UP000614741"/>
    </source>
</evidence>
<dbReference type="PANTHER" id="PTHR43546">
    <property type="entry name" value="UPF0173 METAL-DEPENDENT HYDROLASE MJ1163-RELATED"/>
    <property type="match status" value="1"/>
</dbReference>
<evidence type="ECO:0000259" key="1">
    <source>
        <dbReference type="Pfam" id="PF12706"/>
    </source>
</evidence>
<dbReference type="InterPro" id="IPR036866">
    <property type="entry name" value="RibonucZ/Hydroxyglut_hydro"/>
</dbReference>
<dbReference type="Pfam" id="PF12706">
    <property type="entry name" value="Lactamase_B_2"/>
    <property type="match status" value="1"/>
</dbReference>
<proteinExistence type="predicted"/>
<organism evidence="2 3">
    <name type="scientific">Cellulomonas phragmiteti</name>
    <dbReference type="NCBI Taxonomy" id="478780"/>
    <lineage>
        <taxon>Bacteria</taxon>
        <taxon>Bacillati</taxon>
        <taxon>Actinomycetota</taxon>
        <taxon>Actinomycetes</taxon>
        <taxon>Micrococcales</taxon>
        <taxon>Cellulomonadaceae</taxon>
        <taxon>Cellulomonas</taxon>
    </lineage>
</organism>
<dbReference type="SUPFAM" id="SSF56281">
    <property type="entry name" value="Metallo-hydrolase/oxidoreductase"/>
    <property type="match status" value="1"/>
</dbReference>
<dbReference type="InterPro" id="IPR050114">
    <property type="entry name" value="UPF0173_UPF0282_UlaG_hydrolase"/>
</dbReference>
<name>A0ABQ4DGN9_9CELL</name>
<accession>A0ABQ4DGN9</accession>
<reference evidence="2 3" key="1">
    <citation type="submission" date="2021-01" db="EMBL/GenBank/DDBJ databases">
        <title>Whole genome shotgun sequence of Cellulomonas phragmiteti NBRC 110785.</title>
        <authorList>
            <person name="Komaki H."/>
            <person name="Tamura T."/>
        </authorList>
    </citation>
    <scope>NUCLEOTIDE SEQUENCE [LARGE SCALE GENOMIC DNA]</scope>
    <source>
        <strain evidence="2 3">NBRC 110785</strain>
    </source>
</reference>
<dbReference type="EMBL" id="BONP01000001">
    <property type="protein sequence ID" value="GIG38503.1"/>
    <property type="molecule type" value="Genomic_DNA"/>
</dbReference>
<protein>
    <recommendedName>
        <fullName evidence="1">Metallo-beta-lactamase domain-containing protein</fullName>
    </recommendedName>
</protein>
<dbReference type="RefSeq" id="WP_203670547.1">
    <property type="nucleotide sequence ID" value="NZ_BONP01000001.1"/>
</dbReference>
<keyword evidence="3" id="KW-1185">Reference proteome</keyword>
<comment type="caution">
    <text evidence="2">The sequence shown here is derived from an EMBL/GenBank/DDBJ whole genome shotgun (WGS) entry which is preliminary data.</text>
</comment>
<dbReference type="PANTHER" id="PTHR43546:SF3">
    <property type="entry name" value="UPF0173 METAL-DEPENDENT HYDROLASE MJ1163"/>
    <property type="match status" value="1"/>
</dbReference>
<dbReference type="InterPro" id="IPR001279">
    <property type="entry name" value="Metallo-B-lactamas"/>
</dbReference>
<dbReference type="Gene3D" id="3.60.15.10">
    <property type="entry name" value="Ribonuclease Z/Hydroxyacylglutathione hydrolase-like"/>
    <property type="match status" value="1"/>
</dbReference>
<evidence type="ECO:0000313" key="2">
    <source>
        <dbReference type="EMBL" id="GIG38503.1"/>
    </source>
</evidence>
<sequence length="266" mass="27607">MSVQVRWLGHATVVLDVGGVRIVTDPLLQRHAGVLRRRGGRAPRASDWAGADAAVVSHLHHDHAELGSLRMLGPVPVLAAPSSAHWLASHGVRGVGVAPGRWCTLTGRVGGSARVRTVPAEHGHRPMPHRPNAATGFVMRGGGLTVWFAGDTGPFPGLAHVPDLAGAPVDLALVPVGGWGPRLSGGHLDPLEAARVCALVGARVAVPVHWGTLHAPASRRLPPGWMDRAGRAFEAAVHRVAPDVRPCVLQPGDTTTVERAPGVAGG</sequence>
<gene>
    <name evidence="2" type="ORF">Cph01nite_02650</name>
</gene>
<dbReference type="Proteomes" id="UP000614741">
    <property type="component" value="Unassembled WGS sequence"/>
</dbReference>